<dbReference type="NCBIfam" id="TIGR00254">
    <property type="entry name" value="GGDEF"/>
    <property type="match status" value="1"/>
</dbReference>
<reference evidence="4 5" key="1">
    <citation type="submission" date="2020-08" db="EMBL/GenBank/DDBJ databases">
        <title>Functional genomics of gut bacteria from endangered species of beetles.</title>
        <authorList>
            <person name="Carlos-Shanley C."/>
        </authorList>
    </citation>
    <scope>NUCLEOTIDE SEQUENCE [LARGE SCALE GENOMIC DNA]</scope>
    <source>
        <strain evidence="4 5">S00198</strain>
    </source>
</reference>
<dbReference type="CDD" id="cd00130">
    <property type="entry name" value="PAS"/>
    <property type="match status" value="4"/>
</dbReference>
<dbReference type="PANTHER" id="PTHR44757">
    <property type="entry name" value="DIGUANYLATE CYCLASE DGCP"/>
    <property type="match status" value="1"/>
</dbReference>
<dbReference type="InterPro" id="IPR003018">
    <property type="entry name" value="GAF"/>
</dbReference>
<dbReference type="SUPFAM" id="SSF55785">
    <property type="entry name" value="PYP-like sensor domain (PAS domain)"/>
    <property type="match status" value="5"/>
</dbReference>
<evidence type="ECO:0000313" key="4">
    <source>
        <dbReference type="EMBL" id="MBB6562763.1"/>
    </source>
</evidence>
<dbReference type="Pfam" id="PF00990">
    <property type="entry name" value="GGDEF"/>
    <property type="match status" value="1"/>
</dbReference>
<dbReference type="Pfam" id="PF08448">
    <property type="entry name" value="PAS_4"/>
    <property type="match status" value="2"/>
</dbReference>
<dbReference type="Pfam" id="PF08447">
    <property type="entry name" value="PAS_3"/>
    <property type="match status" value="1"/>
</dbReference>
<dbReference type="SMART" id="SM00065">
    <property type="entry name" value="GAF"/>
    <property type="match status" value="1"/>
</dbReference>
<dbReference type="InterPro" id="IPR013655">
    <property type="entry name" value="PAS_fold_3"/>
</dbReference>
<accession>A0A7X0PIX7</accession>
<dbReference type="Pfam" id="PF01590">
    <property type="entry name" value="GAF"/>
    <property type="match status" value="1"/>
</dbReference>
<comment type="caution">
    <text evidence="4">The sequence shown here is derived from an EMBL/GenBank/DDBJ whole genome shotgun (WGS) entry which is preliminary data.</text>
</comment>
<dbReference type="GO" id="GO:0006355">
    <property type="term" value="P:regulation of DNA-templated transcription"/>
    <property type="evidence" value="ECO:0007669"/>
    <property type="project" value="InterPro"/>
</dbReference>
<sequence>MTVPASLPSDEARRLEALRALMVLDSPAEPLFDSIARMAADVCGVPIALISLVDAERQWFKANVGLPGVNETPRDVAFCAHAVLSDELMEVHDATQDARFARNPLVTEAPDIRFYAGAPLVAGDGGDRVGTLCVIDREARALTPQQRATLRSLSAMVSQALDMRRDLIARAFSVRQKYETALSESELRYRTMVEAQTEMVSLAWPHGEVFYVNPAYARHFGLVPRDMVGKDLFAYVDVADREVVRARIAEVFRTEGTTQGENRMLSADGTERWMAWTNSFLRDSEHRPYLHSVGRDITAQKVAERALLASQQLLERTGRVARVGGWELDLRSRRVSWSSETRRIHEVPPEFTPTLETALDFYPPDAQRTMEAAVRQAMATGLSWDLEVPLVTAAGQRIWVRAVGEAEYEGGAVVRLFGAFQDVTERRRMAQQLANSERFVRLVTDGLPIRIGYVDRELRFRFANQAACQRFGRSREEIIGRTREELLGEPAPPEVAQRVQQVLAGVAQRYEADELRDGVVHRIESQLVPDVSDDGRVRGFFSTGIDITQRAAAERGLRVLTAILEHTSDFVVQTDLKGKVTYMNPAARRALGFAPDEDVGAHMFTEFNTSETNALYVQTILPVVRAHGMWVGETTVYAAGQRVVPVSHMVIAHRDGEGRIQHFSAIMRDISEAAQARAALLKQTATLRSITEALPSLVAVVGPDERYQFVNSAFERWHRVPREQILGRSMEDFLGAAEYARTRPMVQKVLGGETLTFDQGHPQRVPASHVTIHFIPLWSEPGAVDGFVSMAQDVTSYHQEAGRLLDLAQHDPLTGLLNRAGLQAYVGQKDLAAEGPLLALLYIDLDHFKPVNDEHGHPVGDLLLQAFAQRLLALVRPSDAVARLGGDEFAVVLAGVREPAHAEAVAGKILEAAHTPFEIGTLRLSVGASAGLALGTDATRGWPDLMARADEKLYLAKRSGRGQFQGGAAA</sequence>
<dbReference type="InterPro" id="IPR029016">
    <property type="entry name" value="GAF-like_dom_sf"/>
</dbReference>
<feature type="domain" description="PAS" evidence="1">
    <location>
        <begin position="556"/>
        <end position="627"/>
    </location>
</feature>
<proteinExistence type="predicted"/>
<dbReference type="InterPro" id="IPR013767">
    <property type="entry name" value="PAS_fold"/>
</dbReference>
<dbReference type="InterPro" id="IPR052155">
    <property type="entry name" value="Biofilm_reg_signaling"/>
</dbReference>
<name>A0A7X0PIX7_9BURK</name>
<dbReference type="InterPro" id="IPR000014">
    <property type="entry name" value="PAS"/>
</dbReference>
<dbReference type="Gene3D" id="3.30.450.40">
    <property type="match status" value="1"/>
</dbReference>
<protein>
    <submittedName>
        <fullName evidence="4">Diguanylate cyclase (GGDEF)-like protein/PAS domain S-box-containing protein</fullName>
    </submittedName>
</protein>
<dbReference type="Proteomes" id="UP000575083">
    <property type="component" value="Unassembled WGS sequence"/>
</dbReference>
<dbReference type="SUPFAM" id="SSF55781">
    <property type="entry name" value="GAF domain-like"/>
    <property type="match status" value="1"/>
</dbReference>
<dbReference type="InterPro" id="IPR001610">
    <property type="entry name" value="PAC"/>
</dbReference>
<organism evidence="4 5">
    <name type="scientific">Acidovorax soli</name>
    <dbReference type="NCBI Taxonomy" id="592050"/>
    <lineage>
        <taxon>Bacteria</taxon>
        <taxon>Pseudomonadati</taxon>
        <taxon>Pseudomonadota</taxon>
        <taxon>Betaproteobacteria</taxon>
        <taxon>Burkholderiales</taxon>
        <taxon>Comamonadaceae</taxon>
        <taxon>Acidovorax</taxon>
    </lineage>
</organism>
<dbReference type="InterPro" id="IPR000160">
    <property type="entry name" value="GGDEF_dom"/>
</dbReference>
<evidence type="ECO:0000259" key="3">
    <source>
        <dbReference type="PROSITE" id="PS50887"/>
    </source>
</evidence>
<feature type="domain" description="PAC" evidence="2">
    <location>
        <begin position="506"/>
        <end position="559"/>
    </location>
</feature>
<dbReference type="NCBIfam" id="TIGR00229">
    <property type="entry name" value="sensory_box"/>
    <property type="match status" value="3"/>
</dbReference>
<dbReference type="InterPro" id="IPR043128">
    <property type="entry name" value="Rev_trsase/Diguanyl_cyclase"/>
</dbReference>
<evidence type="ECO:0000259" key="1">
    <source>
        <dbReference type="PROSITE" id="PS50112"/>
    </source>
</evidence>
<dbReference type="InterPro" id="IPR013656">
    <property type="entry name" value="PAS_4"/>
</dbReference>
<dbReference type="SMART" id="SM00091">
    <property type="entry name" value="PAS"/>
    <property type="match status" value="4"/>
</dbReference>
<feature type="domain" description="PAC" evidence="2">
    <location>
        <begin position="258"/>
        <end position="309"/>
    </location>
</feature>
<dbReference type="PROSITE" id="PS50887">
    <property type="entry name" value="GGDEF"/>
    <property type="match status" value="1"/>
</dbReference>
<dbReference type="SUPFAM" id="SSF55073">
    <property type="entry name" value="Nucleotide cyclase"/>
    <property type="match status" value="1"/>
</dbReference>
<dbReference type="PROSITE" id="PS50112">
    <property type="entry name" value="PAS"/>
    <property type="match status" value="4"/>
</dbReference>
<dbReference type="Pfam" id="PF00989">
    <property type="entry name" value="PAS"/>
    <property type="match status" value="2"/>
</dbReference>
<dbReference type="Gene3D" id="3.30.70.270">
    <property type="match status" value="1"/>
</dbReference>
<dbReference type="InterPro" id="IPR000700">
    <property type="entry name" value="PAS-assoc_C"/>
</dbReference>
<feature type="domain" description="PAC" evidence="2">
    <location>
        <begin position="384"/>
        <end position="435"/>
    </location>
</feature>
<keyword evidence="5" id="KW-1185">Reference proteome</keyword>
<feature type="domain" description="PAS" evidence="1">
    <location>
        <begin position="683"/>
        <end position="753"/>
    </location>
</feature>
<evidence type="ECO:0000313" key="5">
    <source>
        <dbReference type="Proteomes" id="UP000575083"/>
    </source>
</evidence>
<dbReference type="InterPro" id="IPR029787">
    <property type="entry name" value="Nucleotide_cyclase"/>
</dbReference>
<gene>
    <name evidence="4" type="ORF">HNP48_005479</name>
</gene>
<evidence type="ECO:0000259" key="2">
    <source>
        <dbReference type="PROSITE" id="PS50113"/>
    </source>
</evidence>
<feature type="domain" description="PAS" evidence="1">
    <location>
        <begin position="436"/>
        <end position="510"/>
    </location>
</feature>
<dbReference type="SMART" id="SM00267">
    <property type="entry name" value="GGDEF"/>
    <property type="match status" value="1"/>
</dbReference>
<dbReference type="EMBL" id="JACHLK010000014">
    <property type="protein sequence ID" value="MBB6562763.1"/>
    <property type="molecule type" value="Genomic_DNA"/>
</dbReference>
<dbReference type="InterPro" id="IPR035965">
    <property type="entry name" value="PAS-like_dom_sf"/>
</dbReference>
<dbReference type="Gene3D" id="3.30.450.20">
    <property type="entry name" value="PAS domain"/>
    <property type="match status" value="5"/>
</dbReference>
<dbReference type="PANTHER" id="PTHR44757:SF2">
    <property type="entry name" value="BIOFILM ARCHITECTURE MAINTENANCE PROTEIN MBAA"/>
    <property type="match status" value="1"/>
</dbReference>
<feature type="domain" description="PAS" evidence="1">
    <location>
        <begin position="185"/>
        <end position="255"/>
    </location>
</feature>
<dbReference type="AlphaFoldDB" id="A0A7X0PIX7"/>
<dbReference type="SMART" id="SM00086">
    <property type="entry name" value="PAC"/>
    <property type="match status" value="4"/>
</dbReference>
<dbReference type="PROSITE" id="PS50113">
    <property type="entry name" value="PAC"/>
    <property type="match status" value="3"/>
</dbReference>
<feature type="domain" description="GGDEF" evidence="3">
    <location>
        <begin position="836"/>
        <end position="969"/>
    </location>
</feature>
<dbReference type="CDD" id="cd01949">
    <property type="entry name" value="GGDEF"/>
    <property type="match status" value="1"/>
</dbReference>
<dbReference type="RefSeq" id="WP_184863090.1">
    <property type="nucleotide sequence ID" value="NZ_JACHLK010000014.1"/>
</dbReference>